<dbReference type="Proteomes" id="UP000182841">
    <property type="component" value="Unassembled WGS sequence"/>
</dbReference>
<gene>
    <name evidence="1" type="ORF">SAMN05421870_105202</name>
</gene>
<dbReference type="AlphaFoldDB" id="A0A1H9T084"/>
<protein>
    <submittedName>
        <fullName evidence="1">Uncharacterized protein</fullName>
    </submittedName>
</protein>
<organism evidence="1 2">
    <name type="scientific">Streptomyces qinglanensis</name>
    <dbReference type="NCBI Taxonomy" id="943816"/>
    <lineage>
        <taxon>Bacteria</taxon>
        <taxon>Bacillati</taxon>
        <taxon>Actinomycetota</taxon>
        <taxon>Actinomycetes</taxon>
        <taxon>Kitasatosporales</taxon>
        <taxon>Streptomycetaceae</taxon>
        <taxon>Streptomyces</taxon>
    </lineage>
</organism>
<dbReference type="EMBL" id="FOGO01000005">
    <property type="protein sequence ID" value="SER90033.1"/>
    <property type="molecule type" value="Genomic_DNA"/>
</dbReference>
<keyword evidence="2" id="KW-1185">Reference proteome</keyword>
<sequence>MGWSHAPQWSGSVQMVLGAREVQRARSLLFVARPGSAAA</sequence>
<accession>A0A1H9T084</accession>
<evidence type="ECO:0000313" key="1">
    <source>
        <dbReference type="EMBL" id="SER90033.1"/>
    </source>
</evidence>
<evidence type="ECO:0000313" key="2">
    <source>
        <dbReference type="Proteomes" id="UP000182841"/>
    </source>
</evidence>
<proteinExistence type="predicted"/>
<name>A0A1H9T084_9ACTN</name>
<reference evidence="2" key="1">
    <citation type="submission" date="2016-10" db="EMBL/GenBank/DDBJ databases">
        <authorList>
            <person name="Varghese N."/>
            <person name="Submissions S."/>
        </authorList>
    </citation>
    <scope>NUCLEOTIDE SEQUENCE [LARGE SCALE GENOMIC DNA]</scope>
    <source>
        <strain evidence="2">CGMCC 4.6825</strain>
    </source>
</reference>